<accession>A0A6V7VID5</accession>
<dbReference type="OrthoDB" id="292964at2759"/>
<comment type="caution">
    <text evidence="4">The sequence shown here is derived from an EMBL/GenBank/DDBJ whole genome shotgun (WGS) entry which is preliminary data.</text>
</comment>
<evidence type="ECO:0000313" key="4">
    <source>
        <dbReference type="EMBL" id="CAD2173971.1"/>
    </source>
</evidence>
<dbReference type="AlphaFoldDB" id="A0A6V7VID5"/>
<dbReference type="InterPro" id="IPR038765">
    <property type="entry name" value="Papain-like_cys_pep_sf"/>
</dbReference>
<dbReference type="PANTHER" id="PTHR21646">
    <property type="entry name" value="UBIQUITIN CARBOXYL-TERMINAL HYDROLASE"/>
    <property type="match status" value="1"/>
</dbReference>
<comment type="catalytic activity">
    <reaction evidence="1">
        <text>Thiol-dependent hydrolysis of ester, thioester, amide, peptide and isopeptide bonds formed by the C-terminal Gly of ubiquitin (a 76-residue protein attached to proteins as an intracellular targeting signal).</text>
        <dbReference type="EC" id="3.4.19.12"/>
    </reaction>
</comment>
<dbReference type="PROSITE" id="PS50235">
    <property type="entry name" value="USP_3"/>
    <property type="match status" value="1"/>
</dbReference>
<dbReference type="Pfam" id="PF00443">
    <property type="entry name" value="UCH"/>
    <property type="match status" value="1"/>
</dbReference>
<dbReference type="InterPro" id="IPR001394">
    <property type="entry name" value="Peptidase_C19_UCH"/>
</dbReference>
<dbReference type="Gene3D" id="3.90.70.10">
    <property type="entry name" value="Cysteine proteinases"/>
    <property type="match status" value="1"/>
</dbReference>
<dbReference type="SUPFAM" id="SSF54001">
    <property type="entry name" value="Cysteine proteinases"/>
    <property type="match status" value="1"/>
</dbReference>
<organism evidence="4 5">
    <name type="scientific">Meloidogyne enterolobii</name>
    <name type="common">Root-knot nematode worm</name>
    <name type="synonym">Meloidogyne mayaguensis</name>
    <dbReference type="NCBI Taxonomy" id="390850"/>
    <lineage>
        <taxon>Eukaryota</taxon>
        <taxon>Metazoa</taxon>
        <taxon>Ecdysozoa</taxon>
        <taxon>Nematoda</taxon>
        <taxon>Chromadorea</taxon>
        <taxon>Rhabditida</taxon>
        <taxon>Tylenchina</taxon>
        <taxon>Tylenchomorpha</taxon>
        <taxon>Tylenchoidea</taxon>
        <taxon>Meloidogynidae</taxon>
        <taxon>Meloidogyninae</taxon>
        <taxon>Meloidogyne</taxon>
    </lineage>
</organism>
<dbReference type="EC" id="3.4.19.12" evidence="2"/>
<proteinExistence type="predicted"/>
<evidence type="ECO:0000256" key="2">
    <source>
        <dbReference type="ARBA" id="ARBA00012759"/>
    </source>
</evidence>
<evidence type="ECO:0000256" key="1">
    <source>
        <dbReference type="ARBA" id="ARBA00000707"/>
    </source>
</evidence>
<feature type="domain" description="USP" evidence="3">
    <location>
        <begin position="40"/>
        <end position="191"/>
    </location>
</feature>
<gene>
    <name evidence="4" type="ORF">MENT_LOCUS25613</name>
</gene>
<dbReference type="GO" id="GO:0004843">
    <property type="term" value="F:cysteine-type deubiquitinase activity"/>
    <property type="evidence" value="ECO:0007669"/>
    <property type="project" value="UniProtKB-EC"/>
</dbReference>
<dbReference type="Proteomes" id="UP000580250">
    <property type="component" value="Unassembled WGS sequence"/>
</dbReference>
<dbReference type="EMBL" id="CAJEWN010000227">
    <property type="protein sequence ID" value="CAD2173971.1"/>
    <property type="molecule type" value="Genomic_DNA"/>
</dbReference>
<evidence type="ECO:0000313" key="5">
    <source>
        <dbReference type="Proteomes" id="UP000580250"/>
    </source>
</evidence>
<dbReference type="InterPro" id="IPR028889">
    <property type="entry name" value="USP"/>
</dbReference>
<sequence>MTSVPRPLNSCTNYEYVYNLIVEDIEDNSTCGIVNSNGRVGFANIKNSCFTNSVLQSLLHTPVLAELYANGAIKKNINEINNNSTKGILTAWLCGIANCYWSSKYCLINTVEIMNVLSSQLGNQFDGYSPQFAFQFQDILLNKLAEDVNEINYPEYDFTPYLDGPITTWAMDYNARKNRYMRSIIHILIKS</sequence>
<dbReference type="GO" id="GO:0016579">
    <property type="term" value="P:protein deubiquitination"/>
    <property type="evidence" value="ECO:0007669"/>
    <property type="project" value="InterPro"/>
</dbReference>
<evidence type="ECO:0000259" key="3">
    <source>
        <dbReference type="PROSITE" id="PS50235"/>
    </source>
</evidence>
<name>A0A6V7VID5_MELEN</name>
<dbReference type="InterPro" id="IPR050185">
    <property type="entry name" value="Ub_carboxyl-term_hydrolase"/>
</dbReference>
<protein>
    <recommendedName>
        <fullName evidence="2">ubiquitinyl hydrolase 1</fullName>
        <ecNumber evidence="2">3.4.19.12</ecNumber>
    </recommendedName>
</protein>
<reference evidence="4 5" key="1">
    <citation type="submission" date="2020-08" db="EMBL/GenBank/DDBJ databases">
        <authorList>
            <person name="Koutsovoulos G."/>
            <person name="Danchin GJ E."/>
        </authorList>
    </citation>
    <scope>NUCLEOTIDE SEQUENCE [LARGE SCALE GENOMIC DNA]</scope>
</reference>